<evidence type="ECO:0000313" key="3">
    <source>
        <dbReference type="Proteomes" id="UP000314251"/>
    </source>
</evidence>
<dbReference type="UniPathway" id="UPA00121">
    <property type="reaction ID" value="UER00345"/>
</dbReference>
<reference evidence="2" key="1">
    <citation type="submission" date="2019-10" db="EMBL/GenBank/DDBJ databases">
        <title>Nonomuraea sp. nov., isolated from Phyllanthus amarus.</title>
        <authorList>
            <person name="Klykleung N."/>
            <person name="Tanasupawat S."/>
        </authorList>
    </citation>
    <scope>NUCLEOTIDE SEQUENCE [LARGE SCALE GENOMIC DNA]</scope>
    <source>
        <strain evidence="2">3MP-10</strain>
    </source>
</reference>
<dbReference type="SUPFAM" id="SSF53850">
    <property type="entry name" value="Periplasmic binding protein-like II"/>
    <property type="match status" value="1"/>
</dbReference>
<evidence type="ECO:0000313" key="2">
    <source>
        <dbReference type="EMBL" id="KAB8171227.1"/>
    </source>
</evidence>
<protein>
    <recommendedName>
        <fullName evidence="1">Prephenate dehydratase domain-containing protein</fullName>
    </recommendedName>
</protein>
<dbReference type="GO" id="GO:0004664">
    <property type="term" value="F:prephenate dehydratase activity"/>
    <property type="evidence" value="ECO:0007669"/>
    <property type="project" value="InterPro"/>
</dbReference>
<dbReference type="OrthoDB" id="490158at2"/>
<gene>
    <name evidence="2" type="ORF">FH607_001330</name>
</gene>
<proteinExistence type="predicted"/>
<sequence length="213" mass="23159">MTDVALLRLPATGPLRITSLGPAGTSSEQAARALQGHLLRRGHERVPIELCDRYEEAGDRLLAGDCELVVVANAYSGIDRFYMDPSLRLAAVFVKDTPHYGIASVAGAELEQKTRVITHPAPRALVGELLPERFDLAEVVFATSTSAAAEAVERGEVPLALTTALAARLHGLEFLSRTRPIRMVWSVFTRADLLDEERPAPRRPAATARSLAW</sequence>
<feature type="domain" description="Prephenate dehydratase" evidence="1">
    <location>
        <begin position="16"/>
        <end position="196"/>
    </location>
</feature>
<comment type="caution">
    <text evidence="2">The sequence shown here is derived from an EMBL/GenBank/DDBJ whole genome shotgun (WGS) entry which is preliminary data.</text>
</comment>
<evidence type="ECO:0000259" key="1">
    <source>
        <dbReference type="PROSITE" id="PS51171"/>
    </source>
</evidence>
<dbReference type="PROSITE" id="PS51171">
    <property type="entry name" value="PREPHENATE_DEHYDR_3"/>
    <property type="match status" value="1"/>
</dbReference>
<name>A0A5N6AQV8_9ACTN</name>
<accession>A0A5N6AQV8</accession>
<keyword evidence="3" id="KW-1185">Reference proteome</keyword>
<dbReference type="Gene3D" id="3.40.190.10">
    <property type="entry name" value="Periplasmic binding protein-like II"/>
    <property type="match status" value="2"/>
</dbReference>
<organism evidence="2 3">
    <name type="scientific">Streptomyces mimosae</name>
    <dbReference type="NCBI Taxonomy" id="2586635"/>
    <lineage>
        <taxon>Bacteria</taxon>
        <taxon>Bacillati</taxon>
        <taxon>Actinomycetota</taxon>
        <taxon>Actinomycetes</taxon>
        <taxon>Kitasatosporales</taxon>
        <taxon>Streptomycetaceae</taxon>
        <taxon>Streptomyces</taxon>
    </lineage>
</organism>
<dbReference type="Proteomes" id="UP000314251">
    <property type="component" value="Unassembled WGS sequence"/>
</dbReference>
<dbReference type="EMBL" id="VDLY02000001">
    <property type="protein sequence ID" value="KAB8171227.1"/>
    <property type="molecule type" value="Genomic_DNA"/>
</dbReference>
<dbReference type="GO" id="GO:0009094">
    <property type="term" value="P:L-phenylalanine biosynthetic process"/>
    <property type="evidence" value="ECO:0007669"/>
    <property type="project" value="UniProtKB-UniPathway"/>
</dbReference>
<dbReference type="AlphaFoldDB" id="A0A5N6AQV8"/>
<dbReference type="InterPro" id="IPR001086">
    <property type="entry name" value="Preph_deHydtase"/>
</dbReference>
<dbReference type="Pfam" id="PF00800">
    <property type="entry name" value="PDT"/>
    <property type="match status" value="1"/>
</dbReference>